<dbReference type="SMART" id="SM00513">
    <property type="entry name" value="SAP"/>
    <property type="match status" value="1"/>
</dbReference>
<evidence type="ECO:0000313" key="4">
    <source>
        <dbReference type="Proteomes" id="UP000014074"/>
    </source>
</evidence>
<dbReference type="Pfam" id="PF02037">
    <property type="entry name" value="SAP"/>
    <property type="match status" value="1"/>
</dbReference>
<sequence>MATDWTKLKVVDLKAELKRRGLPQNGLKQELIARLNASDTETPTSDEQSIADPSASASAEPTPVAEEITARTDTISTSQAPAGVQVAEGPSAPTPPPEPKTILSQETPRVEEVINVPAAGSNAQEEADAPSRQETPGAITSEIIQDAQKRKRRSSTPTPSAKRVRPADEQESSLGPNLPRDISPTHKNGVKQDVVNEPIVANNEAAIPELSQSITEDRGERSSGRSPSRDRDLVLSTGEEAYRARLALSEARDLGPQNFGGAYTNLAADERSEQTAYTEPVDDKMIEPSIHPATTSLYIKNFMRPLRAPMVQDYLIELATPPGKSPNPSVVLDFYLDQVRTHAFVQFQNIASAARVRTALHDQIWPDERNRKALWVDFIPPEKVREWSEEERSGGRGNSARWEVIYDQDEDGVVARLEEVGSDAKPRAPAIPVAPKQAPTLSGPDRLYPGIEAAPRGPRNLGGPRSGPGLLGRSDPNTLRTQSNPPLSYQPVSEELARRRIDNIHSFISKHAGRNPGGEMNRYTFENSESFVDRGKEVFIGIRPPHRERERRERGRRDRPGGGPGRRDGPPPFPRGDRYFGAREPVRDDYRAPPARFNEDRWGRNDDDRRPRYRDFREERSARGNYGDSYRSRR</sequence>
<dbReference type="OrthoDB" id="5348404at2759"/>
<dbReference type="SUPFAM" id="SSF68906">
    <property type="entry name" value="SAP domain"/>
    <property type="match status" value="1"/>
</dbReference>
<dbReference type="InterPro" id="IPR036361">
    <property type="entry name" value="SAP_dom_sf"/>
</dbReference>
<organism evidence="3 4">
    <name type="scientific">Phaeoacremonium minimum (strain UCR-PA7)</name>
    <name type="common">Esca disease fungus</name>
    <name type="synonym">Togninia minima</name>
    <dbReference type="NCBI Taxonomy" id="1286976"/>
    <lineage>
        <taxon>Eukaryota</taxon>
        <taxon>Fungi</taxon>
        <taxon>Dikarya</taxon>
        <taxon>Ascomycota</taxon>
        <taxon>Pezizomycotina</taxon>
        <taxon>Sordariomycetes</taxon>
        <taxon>Sordariomycetidae</taxon>
        <taxon>Togniniales</taxon>
        <taxon>Togniniaceae</taxon>
        <taxon>Phaeoacremonium</taxon>
    </lineage>
</organism>
<feature type="compositionally biased region" description="Polar residues" evidence="1">
    <location>
        <begin position="475"/>
        <end position="491"/>
    </location>
</feature>
<protein>
    <submittedName>
        <fullName evidence="3">Putative sap domain-containing protein</fullName>
    </submittedName>
</protein>
<gene>
    <name evidence="3" type="ORF">UCRPA7_2996</name>
</gene>
<dbReference type="HOGENOM" id="CLU_016396_0_0_1"/>
<accession>R8BQ82</accession>
<dbReference type="PROSITE" id="PS50800">
    <property type="entry name" value="SAP"/>
    <property type="match status" value="1"/>
</dbReference>
<dbReference type="GO" id="GO:0003676">
    <property type="term" value="F:nucleic acid binding"/>
    <property type="evidence" value="ECO:0007669"/>
    <property type="project" value="InterPro"/>
</dbReference>
<feature type="domain" description="SAP" evidence="2">
    <location>
        <begin position="5"/>
        <end position="39"/>
    </location>
</feature>
<evidence type="ECO:0000256" key="1">
    <source>
        <dbReference type="SAM" id="MobiDB-lite"/>
    </source>
</evidence>
<dbReference type="InterPro" id="IPR034257">
    <property type="entry name" value="Acinus_RRM"/>
</dbReference>
<feature type="region of interest" description="Disordered" evidence="1">
    <location>
        <begin position="536"/>
        <end position="634"/>
    </location>
</feature>
<evidence type="ECO:0000259" key="2">
    <source>
        <dbReference type="PROSITE" id="PS50800"/>
    </source>
</evidence>
<dbReference type="InterPro" id="IPR003034">
    <property type="entry name" value="SAP_dom"/>
</dbReference>
<dbReference type="eggNOG" id="ENOG502S670">
    <property type="taxonomic scope" value="Eukaryota"/>
</dbReference>
<feature type="compositionally biased region" description="Polar residues" evidence="1">
    <location>
        <begin position="37"/>
        <end position="48"/>
    </location>
</feature>
<dbReference type="AlphaFoldDB" id="R8BQ82"/>
<dbReference type="GeneID" id="19323300"/>
<feature type="compositionally biased region" description="Basic and acidic residues" evidence="1">
    <location>
        <begin position="215"/>
        <end position="233"/>
    </location>
</feature>
<feature type="compositionally biased region" description="Basic and acidic residues" evidence="1">
    <location>
        <begin position="545"/>
        <end position="622"/>
    </location>
</feature>
<proteinExistence type="predicted"/>
<dbReference type="CDD" id="cd12432">
    <property type="entry name" value="RRM_ACINU"/>
    <property type="match status" value="1"/>
</dbReference>
<dbReference type="KEGG" id="tmn:UCRPA7_2996"/>
<dbReference type="PANTHER" id="PTHR47031:SF3">
    <property type="entry name" value="SAP DOMAIN-CONTAINING PROTEIN"/>
    <property type="match status" value="1"/>
</dbReference>
<feature type="region of interest" description="Disordered" evidence="1">
    <location>
        <begin position="20"/>
        <end position="236"/>
    </location>
</feature>
<feature type="region of interest" description="Disordered" evidence="1">
    <location>
        <begin position="421"/>
        <end position="492"/>
    </location>
</feature>
<dbReference type="InterPro" id="IPR035979">
    <property type="entry name" value="RBD_domain_sf"/>
</dbReference>
<dbReference type="Proteomes" id="UP000014074">
    <property type="component" value="Unassembled WGS sequence"/>
</dbReference>
<dbReference type="RefSeq" id="XP_007913854.1">
    <property type="nucleotide sequence ID" value="XM_007915663.1"/>
</dbReference>
<dbReference type="Gene3D" id="1.10.720.30">
    <property type="entry name" value="SAP domain"/>
    <property type="match status" value="1"/>
</dbReference>
<evidence type="ECO:0000313" key="3">
    <source>
        <dbReference type="EMBL" id="EOO01538.1"/>
    </source>
</evidence>
<reference evidence="4" key="1">
    <citation type="journal article" date="2013" name="Genome Announc.">
        <title>Draft genome sequence of the ascomycete Phaeoacremonium aleophilum strain UCR-PA7, a causal agent of the esca disease complex in grapevines.</title>
        <authorList>
            <person name="Blanco-Ulate B."/>
            <person name="Rolshausen P."/>
            <person name="Cantu D."/>
        </authorList>
    </citation>
    <scope>NUCLEOTIDE SEQUENCE [LARGE SCALE GENOMIC DNA]</scope>
    <source>
        <strain evidence="4">UCR-PA7</strain>
    </source>
</reference>
<dbReference type="SUPFAM" id="SSF54928">
    <property type="entry name" value="RNA-binding domain, RBD"/>
    <property type="match status" value="1"/>
</dbReference>
<keyword evidence="4" id="KW-1185">Reference proteome</keyword>
<dbReference type="EMBL" id="KB932993">
    <property type="protein sequence ID" value="EOO01538.1"/>
    <property type="molecule type" value="Genomic_DNA"/>
</dbReference>
<feature type="compositionally biased region" description="Polar residues" evidence="1">
    <location>
        <begin position="71"/>
        <end position="80"/>
    </location>
</feature>
<name>R8BQ82_PHAM7</name>
<dbReference type="PANTHER" id="PTHR47031">
    <property type="entry name" value="SAP DNA-BINDING DOMAIN-CONTAINING PROTEIN"/>
    <property type="match status" value="1"/>
</dbReference>